<dbReference type="GO" id="GO:0005829">
    <property type="term" value="C:cytosol"/>
    <property type="evidence" value="ECO:0007669"/>
    <property type="project" value="TreeGrafter"/>
</dbReference>
<evidence type="ECO:0000256" key="4">
    <source>
        <dbReference type="ARBA" id="ARBA00023015"/>
    </source>
</evidence>
<proteinExistence type="predicted"/>
<organism evidence="12 13">
    <name type="scientific">Candidatus Gemmiger excrementigallinarum</name>
    <dbReference type="NCBI Taxonomy" id="2838609"/>
    <lineage>
        <taxon>Bacteria</taxon>
        <taxon>Bacillati</taxon>
        <taxon>Bacillota</taxon>
        <taxon>Clostridia</taxon>
        <taxon>Eubacteriales</taxon>
        <taxon>Gemmiger</taxon>
    </lineage>
</organism>
<protein>
    <recommendedName>
        <fullName evidence="1">Stage 0 sporulation protein A homolog</fullName>
    </recommendedName>
</protein>
<sequence>MKRILVVEDDLALSTGLCFELDAAGYASLAAYNCAKASYLLEHEVLDLVLLDVNLPDGNGFDLCRKFKEAKPDLPVIFLTANDLENDVLNGFDMGAEDYVTKPFNMQILLRRVEVALRRAGSTTAAPAADKWSDGWLTLDFSALTAVRGTEKLAITPNEYKLLKTLTAHAGQILTRQQLLDRLWDSGGNFIDDHTLTVTMNRLRAKIEDDTHPYIKTVRGMGYIWTGGKA</sequence>
<keyword evidence="2 8" id="KW-0597">Phosphoprotein</keyword>
<dbReference type="Proteomes" id="UP000824048">
    <property type="component" value="Unassembled WGS sequence"/>
</dbReference>
<comment type="function">
    <text evidence="7">May play the central regulatory role in sporulation. It may be an element of the effector pathway responsible for the activation of sporulation genes in response to nutritional stress. Spo0A may act in concert with spo0H (a sigma factor) to control the expression of some genes that are critical to the sporulation process.</text>
</comment>
<name>A0A9D2ERV7_9FIRM</name>
<dbReference type="InterPro" id="IPR011006">
    <property type="entry name" value="CheY-like_superfamily"/>
</dbReference>
<evidence type="ECO:0000313" key="12">
    <source>
        <dbReference type="EMBL" id="HIZ42799.1"/>
    </source>
</evidence>
<keyword evidence="6" id="KW-0804">Transcription</keyword>
<evidence type="ECO:0000256" key="5">
    <source>
        <dbReference type="ARBA" id="ARBA00023125"/>
    </source>
</evidence>
<dbReference type="GO" id="GO:0000976">
    <property type="term" value="F:transcription cis-regulatory region binding"/>
    <property type="evidence" value="ECO:0007669"/>
    <property type="project" value="TreeGrafter"/>
</dbReference>
<dbReference type="SMART" id="SM00448">
    <property type="entry name" value="REC"/>
    <property type="match status" value="1"/>
</dbReference>
<comment type="caution">
    <text evidence="12">The sequence shown here is derived from an EMBL/GenBank/DDBJ whole genome shotgun (WGS) entry which is preliminary data.</text>
</comment>
<keyword evidence="3" id="KW-0902">Two-component regulatory system</keyword>
<evidence type="ECO:0000256" key="3">
    <source>
        <dbReference type="ARBA" id="ARBA00023012"/>
    </source>
</evidence>
<evidence type="ECO:0000256" key="7">
    <source>
        <dbReference type="ARBA" id="ARBA00024867"/>
    </source>
</evidence>
<dbReference type="InterPro" id="IPR016032">
    <property type="entry name" value="Sig_transdc_resp-reg_C-effctor"/>
</dbReference>
<dbReference type="PANTHER" id="PTHR48111">
    <property type="entry name" value="REGULATOR OF RPOS"/>
    <property type="match status" value="1"/>
</dbReference>
<dbReference type="CDD" id="cd00383">
    <property type="entry name" value="trans_reg_C"/>
    <property type="match status" value="1"/>
</dbReference>
<feature type="DNA-binding region" description="OmpR/PhoB-type" evidence="9">
    <location>
        <begin position="127"/>
        <end position="227"/>
    </location>
</feature>
<dbReference type="Gene3D" id="3.40.50.2300">
    <property type="match status" value="1"/>
</dbReference>
<dbReference type="Gene3D" id="1.10.10.10">
    <property type="entry name" value="Winged helix-like DNA-binding domain superfamily/Winged helix DNA-binding domain"/>
    <property type="match status" value="1"/>
</dbReference>
<reference evidence="12" key="1">
    <citation type="journal article" date="2021" name="PeerJ">
        <title>Extensive microbial diversity within the chicken gut microbiome revealed by metagenomics and culture.</title>
        <authorList>
            <person name="Gilroy R."/>
            <person name="Ravi A."/>
            <person name="Getino M."/>
            <person name="Pursley I."/>
            <person name="Horton D.L."/>
            <person name="Alikhan N.F."/>
            <person name="Baker D."/>
            <person name="Gharbi K."/>
            <person name="Hall N."/>
            <person name="Watson M."/>
            <person name="Adriaenssens E.M."/>
            <person name="Foster-Nyarko E."/>
            <person name="Jarju S."/>
            <person name="Secka A."/>
            <person name="Antonio M."/>
            <person name="Oren A."/>
            <person name="Chaudhuri R.R."/>
            <person name="La Ragione R."/>
            <person name="Hildebrand F."/>
            <person name="Pallen M.J."/>
        </authorList>
    </citation>
    <scope>NUCLEOTIDE SEQUENCE</scope>
    <source>
        <strain evidence="12">ChiSxjej1B13-11774</strain>
    </source>
</reference>
<feature type="modified residue" description="4-aspartylphosphate" evidence="8">
    <location>
        <position position="52"/>
    </location>
</feature>
<reference evidence="12" key="2">
    <citation type="submission" date="2021-04" db="EMBL/GenBank/DDBJ databases">
        <authorList>
            <person name="Gilroy R."/>
        </authorList>
    </citation>
    <scope>NUCLEOTIDE SEQUENCE</scope>
    <source>
        <strain evidence="12">ChiSxjej1B13-11774</strain>
    </source>
</reference>
<dbReference type="PROSITE" id="PS50110">
    <property type="entry name" value="RESPONSE_REGULATORY"/>
    <property type="match status" value="1"/>
</dbReference>
<evidence type="ECO:0000259" key="10">
    <source>
        <dbReference type="PROSITE" id="PS50110"/>
    </source>
</evidence>
<feature type="domain" description="Response regulatory" evidence="10">
    <location>
        <begin position="3"/>
        <end position="117"/>
    </location>
</feature>
<evidence type="ECO:0000256" key="8">
    <source>
        <dbReference type="PROSITE-ProRule" id="PRU00169"/>
    </source>
</evidence>
<evidence type="ECO:0000256" key="9">
    <source>
        <dbReference type="PROSITE-ProRule" id="PRU01091"/>
    </source>
</evidence>
<dbReference type="GO" id="GO:0032993">
    <property type="term" value="C:protein-DNA complex"/>
    <property type="evidence" value="ECO:0007669"/>
    <property type="project" value="TreeGrafter"/>
</dbReference>
<evidence type="ECO:0000256" key="2">
    <source>
        <dbReference type="ARBA" id="ARBA00022553"/>
    </source>
</evidence>
<dbReference type="Pfam" id="PF00486">
    <property type="entry name" value="Trans_reg_C"/>
    <property type="match status" value="1"/>
</dbReference>
<dbReference type="Pfam" id="PF00072">
    <property type="entry name" value="Response_reg"/>
    <property type="match status" value="1"/>
</dbReference>
<dbReference type="InterPro" id="IPR001867">
    <property type="entry name" value="OmpR/PhoB-type_DNA-bd"/>
</dbReference>
<keyword evidence="4" id="KW-0805">Transcription regulation</keyword>
<keyword evidence="5 9" id="KW-0238">DNA-binding</keyword>
<accession>A0A9D2ERV7</accession>
<feature type="domain" description="OmpR/PhoB-type" evidence="11">
    <location>
        <begin position="127"/>
        <end position="227"/>
    </location>
</feature>
<evidence type="ECO:0000259" key="11">
    <source>
        <dbReference type="PROSITE" id="PS51755"/>
    </source>
</evidence>
<gene>
    <name evidence="12" type="ORF">H9811_09580</name>
</gene>
<dbReference type="InterPro" id="IPR001789">
    <property type="entry name" value="Sig_transdc_resp-reg_receiver"/>
</dbReference>
<dbReference type="InterPro" id="IPR039420">
    <property type="entry name" value="WalR-like"/>
</dbReference>
<evidence type="ECO:0000313" key="13">
    <source>
        <dbReference type="Proteomes" id="UP000824048"/>
    </source>
</evidence>
<dbReference type="SUPFAM" id="SSF52172">
    <property type="entry name" value="CheY-like"/>
    <property type="match status" value="1"/>
</dbReference>
<evidence type="ECO:0000256" key="1">
    <source>
        <dbReference type="ARBA" id="ARBA00018672"/>
    </source>
</evidence>
<dbReference type="AlphaFoldDB" id="A0A9D2ERV7"/>
<dbReference type="SUPFAM" id="SSF46894">
    <property type="entry name" value="C-terminal effector domain of the bipartite response regulators"/>
    <property type="match status" value="1"/>
</dbReference>
<dbReference type="PROSITE" id="PS51755">
    <property type="entry name" value="OMPR_PHOB"/>
    <property type="match status" value="1"/>
</dbReference>
<dbReference type="PANTHER" id="PTHR48111:SF40">
    <property type="entry name" value="PHOSPHATE REGULON TRANSCRIPTIONAL REGULATORY PROTEIN PHOB"/>
    <property type="match status" value="1"/>
</dbReference>
<dbReference type="EMBL" id="DXBP01000057">
    <property type="protein sequence ID" value="HIZ42799.1"/>
    <property type="molecule type" value="Genomic_DNA"/>
</dbReference>
<evidence type="ECO:0000256" key="6">
    <source>
        <dbReference type="ARBA" id="ARBA00023163"/>
    </source>
</evidence>
<dbReference type="GO" id="GO:0006355">
    <property type="term" value="P:regulation of DNA-templated transcription"/>
    <property type="evidence" value="ECO:0007669"/>
    <property type="project" value="InterPro"/>
</dbReference>
<dbReference type="InterPro" id="IPR036388">
    <property type="entry name" value="WH-like_DNA-bd_sf"/>
</dbReference>
<dbReference type="SMART" id="SM00862">
    <property type="entry name" value="Trans_reg_C"/>
    <property type="match status" value="1"/>
</dbReference>
<dbReference type="GO" id="GO:0000156">
    <property type="term" value="F:phosphorelay response regulator activity"/>
    <property type="evidence" value="ECO:0007669"/>
    <property type="project" value="TreeGrafter"/>
</dbReference>